<protein>
    <submittedName>
        <fullName evidence="2">Uncharacterized protein</fullName>
    </submittedName>
</protein>
<dbReference type="PANTHER" id="PTHR31390">
    <property type="entry name" value="EXPRESSED PROTEIN"/>
    <property type="match status" value="1"/>
</dbReference>
<dbReference type="Proteomes" id="UP000825935">
    <property type="component" value="Chromosome 23"/>
</dbReference>
<evidence type="ECO:0000313" key="2">
    <source>
        <dbReference type="EMBL" id="KAH7301998.1"/>
    </source>
</evidence>
<evidence type="ECO:0000313" key="3">
    <source>
        <dbReference type="Proteomes" id="UP000825935"/>
    </source>
</evidence>
<dbReference type="AlphaFoldDB" id="A0A8T2S2T5"/>
<gene>
    <name evidence="2" type="ORF">KP509_23G051800</name>
</gene>
<dbReference type="Pfam" id="PF12043">
    <property type="entry name" value="DUF3527"/>
    <property type="match status" value="2"/>
</dbReference>
<reference evidence="2 3" key="1">
    <citation type="submission" date="2021-08" db="EMBL/GenBank/DDBJ databases">
        <title>WGS assembly of Ceratopteris richardii.</title>
        <authorList>
            <person name="Marchant D.B."/>
            <person name="Chen G."/>
            <person name="Jenkins J."/>
            <person name="Shu S."/>
            <person name="Leebens-Mack J."/>
            <person name="Grimwood J."/>
            <person name="Schmutz J."/>
            <person name="Soltis P."/>
            <person name="Soltis D."/>
            <person name="Chen Z.-H."/>
        </authorList>
    </citation>
    <scope>NUCLEOTIDE SEQUENCE [LARGE SCALE GENOMIC DNA]</scope>
    <source>
        <strain evidence="2">Whitten #5841</strain>
        <tissue evidence="2">Leaf</tissue>
    </source>
</reference>
<accession>A0A8T2S2T5</accession>
<feature type="region of interest" description="Disordered" evidence="1">
    <location>
        <begin position="560"/>
        <end position="580"/>
    </location>
</feature>
<feature type="region of interest" description="Disordered" evidence="1">
    <location>
        <begin position="176"/>
        <end position="206"/>
    </location>
</feature>
<name>A0A8T2S2T5_CERRI</name>
<dbReference type="OrthoDB" id="1901877at2759"/>
<feature type="region of interest" description="Disordered" evidence="1">
    <location>
        <begin position="380"/>
        <end position="408"/>
    </location>
</feature>
<organism evidence="2 3">
    <name type="scientific">Ceratopteris richardii</name>
    <name type="common">Triangle waterfern</name>
    <dbReference type="NCBI Taxonomy" id="49495"/>
    <lineage>
        <taxon>Eukaryota</taxon>
        <taxon>Viridiplantae</taxon>
        <taxon>Streptophyta</taxon>
        <taxon>Embryophyta</taxon>
        <taxon>Tracheophyta</taxon>
        <taxon>Polypodiopsida</taxon>
        <taxon>Polypodiidae</taxon>
        <taxon>Polypodiales</taxon>
        <taxon>Pteridineae</taxon>
        <taxon>Pteridaceae</taxon>
        <taxon>Parkerioideae</taxon>
        <taxon>Ceratopteris</taxon>
    </lineage>
</organism>
<feature type="compositionally biased region" description="Basic and acidic residues" evidence="1">
    <location>
        <begin position="389"/>
        <end position="400"/>
    </location>
</feature>
<evidence type="ECO:0000256" key="1">
    <source>
        <dbReference type="SAM" id="MobiDB-lite"/>
    </source>
</evidence>
<feature type="compositionally biased region" description="Basic and acidic residues" evidence="1">
    <location>
        <begin position="82"/>
        <end position="92"/>
    </location>
</feature>
<dbReference type="EMBL" id="CM035428">
    <property type="protein sequence ID" value="KAH7301998.1"/>
    <property type="molecule type" value="Genomic_DNA"/>
</dbReference>
<keyword evidence="3" id="KW-1185">Reference proteome</keyword>
<comment type="caution">
    <text evidence="2">The sequence shown here is derived from an EMBL/GenBank/DDBJ whole genome shotgun (WGS) entry which is preliminary data.</text>
</comment>
<sequence>MRRVFPAQIDGGTRANVYFEFNFHDGVMVDCKEVNNSDWRCPFQVHPNASSKVWDSCGLSDSYYQRDFSSGSELRDSNAPTMEKRYDCKKDSPVSPNSRVHGAELSSALTSLNLSSLGSTSPVSNKGPSSKKRVHFLNGENNGDWIQKSDSLGELEHCAGCTASCKSSAAMENSQPPGRYAVEPHLPSKCLNRSNGSPKFGQSYRPGDHANSHVSLSTGHLDWLWCEDADGPEIPVTMHNGPKKLAASQFGFHNRVRNNGSVERSKEHHHSLPVVEETCSPDESTSMACGRHSLKDLGGDCGKQVAGGWSAFPGGDSARCSSMSLTDLVETSPGKCPRENTRRERCTLASHLQLAGSSLANQFITKEVETDCFWPFSPVHSSLSTSSASKRDSAATKSDPKNLSITHPTPSGNIHGILHCTLREGLPNYTFLLDEYDEAVTAKIWMEDVLIGEQHGVWRYSFYSLKGDGKKKGRSGWKHWRKNEKLASELVGTMRVSSVLCSEPALNGSENISVESEFVLLGSRSQDPLAHSHMDRFSHASLSSSETAKAANHVMINTLSSPSQSRASSSDGAHSDSSSPGAISAWYVSQSLIPTSLGSPDVSLDGNQKGRKWSFHSGISGIRTKAKKKGQQPASMCAKEPAVEPTCNIPQPQSELAAMIIRVPLELQEGIKGQIPASMSDAEQHMGSPTVECTTGEFQNGLPRITSQNEVHARVEEGHVMKHQSHDPHRQVCITVILPSGNHGRPLSDMRGPSPLIKRWKEGGKCDCKGWDLGCGLLVLSNKQAMSERPEKALTRTKDFQVHNKPLTLYRQVCLIVMSDWLFIEHHVTYVDGLIVIMNVH</sequence>
<feature type="region of interest" description="Disordered" evidence="1">
    <location>
        <begin position="68"/>
        <end position="100"/>
    </location>
</feature>
<proteinExistence type="predicted"/>
<dbReference type="InterPro" id="IPR021916">
    <property type="entry name" value="DUF3527"/>
</dbReference>
<dbReference type="PANTHER" id="PTHR31390:SF2">
    <property type="entry name" value="EXPRESSED PROTEIN"/>
    <property type="match status" value="1"/>
</dbReference>